<name>A0A0Q9X9A2_DROMO</name>
<dbReference type="KEGG" id="dmo:Dmoj_GI26308"/>
<organism evidence="1 2">
    <name type="scientific">Drosophila mojavensis</name>
    <name type="common">Fruit fly</name>
    <dbReference type="NCBI Taxonomy" id="7230"/>
    <lineage>
        <taxon>Eukaryota</taxon>
        <taxon>Metazoa</taxon>
        <taxon>Ecdysozoa</taxon>
        <taxon>Arthropoda</taxon>
        <taxon>Hexapoda</taxon>
        <taxon>Insecta</taxon>
        <taxon>Pterygota</taxon>
        <taxon>Neoptera</taxon>
        <taxon>Endopterygota</taxon>
        <taxon>Diptera</taxon>
        <taxon>Brachycera</taxon>
        <taxon>Muscomorpha</taxon>
        <taxon>Ephydroidea</taxon>
        <taxon>Drosophilidae</taxon>
        <taxon>Drosophila</taxon>
    </lineage>
</organism>
<dbReference type="FunCoup" id="A0A0Q9X9A2">
    <property type="interactions" value="5"/>
</dbReference>
<keyword evidence="2" id="KW-1185">Reference proteome</keyword>
<dbReference type="Proteomes" id="UP000009192">
    <property type="component" value="Unassembled WGS sequence"/>
</dbReference>
<reference evidence="1 2" key="1">
    <citation type="journal article" date="2007" name="Nature">
        <title>Evolution of genes and genomes on the Drosophila phylogeny.</title>
        <authorList>
            <consortium name="Drosophila 12 Genomes Consortium"/>
            <person name="Clark A.G."/>
            <person name="Eisen M.B."/>
            <person name="Smith D.R."/>
            <person name="Bergman C.M."/>
            <person name="Oliver B."/>
            <person name="Markow T.A."/>
            <person name="Kaufman T.C."/>
            <person name="Kellis M."/>
            <person name="Gelbart W."/>
            <person name="Iyer V.N."/>
            <person name="Pollard D.A."/>
            <person name="Sackton T.B."/>
            <person name="Larracuente A.M."/>
            <person name="Singh N.D."/>
            <person name="Abad J.P."/>
            <person name="Abt D.N."/>
            <person name="Adryan B."/>
            <person name="Aguade M."/>
            <person name="Akashi H."/>
            <person name="Anderson W.W."/>
            <person name="Aquadro C.F."/>
            <person name="Ardell D.H."/>
            <person name="Arguello R."/>
            <person name="Artieri C.G."/>
            <person name="Barbash D.A."/>
            <person name="Barker D."/>
            <person name="Barsanti P."/>
            <person name="Batterham P."/>
            <person name="Batzoglou S."/>
            <person name="Begun D."/>
            <person name="Bhutkar A."/>
            <person name="Blanco E."/>
            <person name="Bosak S.A."/>
            <person name="Bradley R.K."/>
            <person name="Brand A.D."/>
            <person name="Brent M.R."/>
            <person name="Brooks A.N."/>
            <person name="Brown R.H."/>
            <person name="Butlin R.K."/>
            <person name="Caggese C."/>
            <person name="Calvi B.R."/>
            <person name="Bernardo de Carvalho A."/>
            <person name="Caspi A."/>
            <person name="Castrezana S."/>
            <person name="Celniker S.E."/>
            <person name="Chang J.L."/>
            <person name="Chapple C."/>
            <person name="Chatterji S."/>
            <person name="Chinwalla A."/>
            <person name="Civetta A."/>
            <person name="Clifton S.W."/>
            <person name="Comeron J.M."/>
            <person name="Costello J.C."/>
            <person name="Coyne J.A."/>
            <person name="Daub J."/>
            <person name="David R.G."/>
            <person name="Delcher A.L."/>
            <person name="Delehaunty K."/>
            <person name="Do C.B."/>
            <person name="Ebling H."/>
            <person name="Edwards K."/>
            <person name="Eickbush T."/>
            <person name="Evans J.D."/>
            <person name="Filipski A."/>
            <person name="Findeiss S."/>
            <person name="Freyhult E."/>
            <person name="Fulton L."/>
            <person name="Fulton R."/>
            <person name="Garcia A.C."/>
            <person name="Gardiner A."/>
            <person name="Garfield D.A."/>
            <person name="Garvin B.E."/>
            <person name="Gibson G."/>
            <person name="Gilbert D."/>
            <person name="Gnerre S."/>
            <person name="Godfrey J."/>
            <person name="Good R."/>
            <person name="Gotea V."/>
            <person name="Gravely B."/>
            <person name="Greenberg A.J."/>
            <person name="Griffiths-Jones S."/>
            <person name="Gross S."/>
            <person name="Guigo R."/>
            <person name="Gustafson E.A."/>
            <person name="Haerty W."/>
            <person name="Hahn M.W."/>
            <person name="Halligan D.L."/>
            <person name="Halpern A.L."/>
            <person name="Halter G.M."/>
            <person name="Han M.V."/>
            <person name="Heger A."/>
            <person name="Hillier L."/>
            <person name="Hinrichs A.S."/>
            <person name="Holmes I."/>
            <person name="Hoskins R.A."/>
            <person name="Hubisz M.J."/>
            <person name="Hultmark D."/>
            <person name="Huntley M.A."/>
            <person name="Jaffe D.B."/>
            <person name="Jagadeeshan S."/>
            <person name="Jeck W.R."/>
            <person name="Johnson J."/>
            <person name="Jones C.D."/>
            <person name="Jordan W.C."/>
            <person name="Karpen G.H."/>
            <person name="Kataoka E."/>
            <person name="Keightley P.D."/>
            <person name="Kheradpour P."/>
            <person name="Kirkness E.F."/>
            <person name="Koerich L.B."/>
            <person name="Kristiansen K."/>
            <person name="Kudrna D."/>
            <person name="Kulathinal R.J."/>
            <person name="Kumar S."/>
            <person name="Kwok R."/>
            <person name="Lander E."/>
            <person name="Langley C.H."/>
            <person name="Lapoint R."/>
            <person name="Lazzaro B.P."/>
            <person name="Lee S.J."/>
            <person name="Levesque L."/>
            <person name="Li R."/>
            <person name="Lin C.F."/>
            <person name="Lin M.F."/>
            <person name="Lindblad-Toh K."/>
            <person name="Llopart A."/>
            <person name="Long M."/>
            <person name="Low L."/>
            <person name="Lozovsky E."/>
            <person name="Lu J."/>
            <person name="Luo M."/>
            <person name="Machado C.A."/>
            <person name="Makalowski W."/>
            <person name="Marzo M."/>
            <person name="Matsuda M."/>
            <person name="Matzkin L."/>
            <person name="McAllister B."/>
            <person name="McBride C.S."/>
            <person name="McKernan B."/>
            <person name="McKernan K."/>
            <person name="Mendez-Lago M."/>
            <person name="Minx P."/>
            <person name="Mollenhauer M.U."/>
            <person name="Montooth K."/>
            <person name="Mount S.M."/>
            <person name="Mu X."/>
            <person name="Myers E."/>
            <person name="Negre B."/>
            <person name="Newfeld S."/>
            <person name="Nielsen R."/>
            <person name="Noor M.A."/>
            <person name="O'Grady P."/>
            <person name="Pachter L."/>
            <person name="Papaceit M."/>
            <person name="Parisi M.J."/>
            <person name="Parisi M."/>
            <person name="Parts L."/>
            <person name="Pedersen J.S."/>
            <person name="Pesole G."/>
            <person name="Phillippy A.M."/>
            <person name="Ponting C.P."/>
            <person name="Pop M."/>
            <person name="Porcelli D."/>
            <person name="Powell J.R."/>
            <person name="Prohaska S."/>
            <person name="Pruitt K."/>
            <person name="Puig M."/>
            <person name="Quesneville H."/>
            <person name="Ram K.R."/>
            <person name="Rand D."/>
            <person name="Rasmussen M.D."/>
            <person name="Reed L.K."/>
            <person name="Reenan R."/>
            <person name="Reily A."/>
            <person name="Remington K.A."/>
            <person name="Rieger T.T."/>
            <person name="Ritchie M.G."/>
            <person name="Robin C."/>
            <person name="Rogers Y.H."/>
            <person name="Rohde C."/>
            <person name="Rozas J."/>
            <person name="Rubenfield M.J."/>
            <person name="Ruiz A."/>
            <person name="Russo S."/>
            <person name="Salzberg S.L."/>
            <person name="Sanchez-Gracia A."/>
            <person name="Saranga D.J."/>
            <person name="Sato H."/>
            <person name="Schaeffer S.W."/>
            <person name="Schatz M.C."/>
            <person name="Schlenke T."/>
            <person name="Schwartz R."/>
            <person name="Segarra C."/>
            <person name="Singh R.S."/>
            <person name="Sirot L."/>
            <person name="Sirota M."/>
            <person name="Sisneros N.B."/>
            <person name="Smith C.D."/>
            <person name="Smith T.F."/>
            <person name="Spieth J."/>
            <person name="Stage D.E."/>
            <person name="Stark A."/>
            <person name="Stephan W."/>
            <person name="Strausberg R.L."/>
            <person name="Strempel S."/>
            <person name="Sturgill D."/>
            <person name="Sutton G."/>
            <person name="Sutton G.G."/>
            <person name="Tao W."/>
            <person name="Teichmann S."/>
            <person name="Tobari Y.N."/>
            <person name="Tomimura Y."/>
            <person name="Tsolas J.M."/>
            <person name="Valente V.L."/>
            <person name="Venter E."/>
            <person name="Venter J.C."/>
            <person name="Vicario S."/>
            <person name="Vieira F.G."/>
            <person name="Vilella A.J."/>
            <person name="Villasante A."/>
            <person name="Walenz B."/>
            <person name="Wang J."/>
            <person name="Wasserman M."/>
            <person name="Watts T."/>
            <person name="Wilson D."/>
            <person name="Wilson R.K."/>
            <person name="Wing R.A."/>
            <person name="Wolfner M.F."/>
            <person name="Wong A."/>
            <person name="Wong G.K."/>
            <person name="Wu C.I."/>
            <person name="Wu G."/>
            <person name="Yamamoto D."/>
            <person name="Yang H.P."/>
            <person name="Yang S.P."/>
            <person name="Yorke J.A."/>
            <person name="Yoshida K."/>
            <person name="Zdobnov E."/>
            <person name="Zhang P."/>
            <person name="Zhang Y."/>
            <person name="Zimin A.V."/>
            <person name="Baldwin J."/>
            <person name="Abdouelleil A."/>
            <person name="Abdulkadir J."/>
            <person name="Abebe A."/>
            <person name="Abera B."/>
            <person name="Abreu J."/>
            <person name="Acer S.C."/>
            <person name="Aftuck L."/>
            <person name="Alexander A."/>
            <person name="An P."/>
            <person name="Anderson E."/>
            <person name="Anderson S."/>
            <person name="Arachi H."/>
            <person name="Azer M."/>
            <person name="Bachantsang P."/>
            <person name="Barry A."/>
            <person name="Bayul T."/>
            <person name="Berlin A."/>
            <person name="Bessette D."/>
            <person name="Bloom T."/>
            <person name="Blye J."/>
            <person name="Boguslavskiy L."/>
            <person name="Bonnet C."/>
            <person name="Boukhgalter B."/>
            <person name="Bourzgui I."/>
            <person name="Brown A."/>
            <person name="Cahill P."/>
            <person name="Channer S."/>
            <person name="Cheshatsang Y."/>
            <person name="Chuda L."/>
            <person name="Citroen M."/>
            <person name="Collymore A."/>
            <person name="Cooke P."/>
            <person name="Costello M."/>
            <person name="D'Aco K."/>
            <person name="Daza R."/>
            <person name="De Haan G."/>
            <person name="DeGray S."/>
            <person name="DeMaso C."/>
            <person name="Dhargay N."/>
            <person name="Dooley K."/>
            <person name="Dooley E."/>
            <person name="Doricent M."/>
            <person name="Dorje P."/>
            <person name="Dorjee K."/>
            <person name="Dupes A."/>
            <person name="Elong R."/>
            <person name="Falk J."/>
            <person name="Farina A."/>
            <person name="Faro S."/>
            <person name="Ferguson D."/>
            <person name="Fisher S."/>
            <person name="Foley C.D."/>
            <person name="Franke A."/>
            <person name="Friedrich D."/>
            <person name="Gadbois L."/>
            <person name="Gearin G."/>
            <person name="Gearin C.R."/>
            <person name="Giannoukos G."/>
            <person name="Goode T."/>
            <person name="Graham J."/>
            <person name="Grandbois E."/>
            <person name="Grewal S."/>
            <person name="Gyaltsen K."/>
            <person name="Hafez N."/>
            <person name="Hagos B."/>
            <person name="Hall J."/>
            <person name="Henson C."/>
            <person name="Hollinger A."/>
            <person name="Honan T."/>
            <person name="Huard M.D."/>
            <person name="Hughes L."/>
            <person name="Hurhula B."/>
            <person name="Husby M.E."/>
            <person name="Kamat A."/>
            <person name="Kanga B."/>
            <person name="Kashin S."/>
            <person name="Khazanovich D."/>
            <person name="Kisner P."/>
            <person name="Lance K."/>
            <person name="Lara M."/>
            <person name="Lee W."/>
            <person name="Lennon N."/>
            <person name="Letendre F."/>
            <person name="LeVine R."/>
            <person name="Lipovsky A."/>
            <person name="Liu X."/>
            <person name="Liu J."/>
            <person name="Liu S."/>
            <person name="Lokyitsang T."/>
            <person name="Lokyitsang Y."/>
            <person name="Lubonja R."/>
            <person name="Lui A."/>
            <person name="MacDonald P."/>
            <person name="Magnisalis V."/>
            <person name="Maru K."/>
            <person name="Matthews C."/>
            <person name="McCusker W."/>
            <person name="McDonough S."/>
            <person name="Mehta T."/>
            <person name="Meldrim J."/>
            <person name="Meneus L."/>
            <person name="Mihai O."/>
            <person name="Mihalev A."/>
            <person name="Mihova T."/>
            <person name="Mittelman R."/>
            <person name="Mlenga V."/>
            <person name="Montmayeur A."/>
            <person name="Mulrain L."/>
            <person name="Navidi A."/>
            <person name="Naylor J."/>
            <person name="Negash T."/>
            <person name="Nguyen T."/>
            <person name="Nguyen N."/>
            <person name="Nicol R."/>
            <person name="Norbu C."/>
            <person name="Norbu N."/>
            <person name="Novod N."/>
            <person name="O'Neill B."/>
            <person name="Osman S."/>
            <person name="Markiewicz E."/>
            <person name="Oyono O.L."/>
            <person name="Patti C."/>
            <person name="Phunkhang P."/>
            <person name="Pierre F."/>
            <person name="Priest M."/>
            <person name="Raghuraman S."/>
            <person name="Rege F."/>
            <person name="Reyes R."/>
            <person name="Rise C."/>
            <person name="Rogov P."/>
            <person name="Ross K."/>
            <person name="Ryan E."/>
            <person name="Settipalli S."/>
            <person name="Shea T."/>
            <person name="Sherpa N."/>
            <person name="Shi L."/>
            <person name="Shih D."/>
            <person name="Sparrow T."/>
            <person name="Spaulding J."/>
            <person name="Stalker J."/>
            <person name="Stange-Thomann N."/>
            <person name="Stavropoulos S."/>
            <person name="Stone C."/>
            <person name="Strader C."/>
            <person name="Tesfaye S."/>
            <person name="Thomson T."/>
            <person name="Thoulutsang Y."/>
            <person name="Thoulutsang D."/>
            <person name="Topham K."/>
            <person name="Topping I."/>
            <person name="Tsamla T."/>
            <person name="Vassiliev H."/>
            <person name="Vo A."/>
            <person name="Wangchuk T."/>
            <person name="Wangdi T."/>
            <person name="Weiand M."/>
            <person name="Wilkinson J."/>
            <person name="Wilson A."/>
            <person name="Yadav S."/>
            <person name="Young G."/>
            <person name="Yu Q."/>
            <person name="Zembek L."/>
            <person name="Zhong D."/>
            <person name="Zimmer A."/>
            <person name="Zwirko Z."/>
            <person name="Jaffe D.B."/>
            <person name="Alvarez P."/>
            <person name="Brockman W."/>
            <person name="Butler J."/>
            <person name="Chin C."/>
            <person name="Gnerre S."/>
            <person name="Grabherr M."/>
            <person name="Kleber M."/>
            <person name="Mauceli E."/>
            <person name="MacCallum I."/>
        </authorList>
    </citation>
    <scope>NUCLEOTIDE SEQUENCE [LARGE SCALE GENOMIC DNA]</scope>
    <source>
        <strain evidence="2">Tucson 15081-1352.22</strain>
    </source>
</reference>
<dbReference type="OrthoDB" id="7824174at2759"/>
<evidence type="ECO:0000313" key="2">
    <source>
        <dbReference type="Proteomes" id="UP000009192"/>
    </source>
</evidence>
<dbReference type="EMBL" id="CH933806">
    <property type="protein sequence ID" value="KRG01169.1"/>
    <property type="molecule type" value="Genomic_DNA"/>
</dbReference>
<sequence length="97" mass="11441">MEKLTLQQVQALRKAQDDLIFSKSVYLEFYSKMAKHVYTTDLNNLIRGDFQRVDVQLNIPKLPPQQKESEEYIPMLQLDKLMELYDAAEEGRSFLQD</sequence>
<accession>A0A0Q9X9A2</accession>
<proteinExistence type="predicted"/>
<gene>
    <name evidence="1" type="primary">Dmoj\GI26308</name>
    <name evidence="1" type="ORF">Dmoj_GI26308</name>
</gene>
<evidence type="ECO:0000313" key="1">
    <source>
        <dbReference type="EMBL" id="KRG01169.1"/>
    </source>
</evidence>
<protein>
    <submittedName>
        <fullName evidence="1">Uncharacterized protein, isoform A</fullName>
    </submittedName>
</protein>
<dbReference type="AlphaFoldDB" id="A0A0Q9X9A2"/>
<dbReference type="InParanoid" id="A0A0Q9X9A2"/>